<evidence type="ECO:0000313" key="1">
    <source>
        <dbReference type="EMBL" id="QJA85956.1"/>
    </source>
</evidence>
<dbReference type="AlphaFoldDB" id="A0A6M3KV53"/>
<dbReference type="EMBL" id="MT142606">
    <property type="protein sequence ID" value="QJA85956.1"/>
    <property type="molecule type" value="Genomic_DNA"/>
</dbReference>
<proteinExistence type="predicted"/>
<reference evidence="1" key="1">
    <citation type="submission" date="2020-03" db="EMBL/GenBank/DDBJ databases">
        <title>The deep terrestrial virosphere.</title>
        <authorList>
            <person name="Holmfeldt K."/>
            <person name="Nilsson E."/>
            <person name="Simone D."/>
            <person name="Lopez-Fernandez M."/>
            <person name="Wu X."/>
            <person name="de Brujin I."/>
            <person name="Lundin D."/>
            <person name="Andersson A."/>
            <person name="Bertilsson S."/>
            <person name="Dopson M."/>
        </authorList>
    </citation>
    <scope>NUCLEOTIDE SEQUENCE</scope>
    <source>
        <strain evidence="1">MM415B02156</strain>
    </source>
</reference>
<gene>
    <name evidence="1" type="ORF">MM415B02156_0004</name>
</gene>
<protein>
    <submittedName>
        <fullName evidence="1">Uncharacterized protein</fullName>
    </submittedName>
</protein>
<organism evidence="1">
    <name type="scientific">viral metagenome</name>
    <dbReference type="NCBI Taxonomy" id="1070528"/>
    <lineage>
        <taxon>unclassified sequences</taxon>
        <taxon>metagenomes</taxon>
        <taxon>organismal metagenomes</taxon>
    </lineage>
</organism>
<sequence>MSYYLIASTLAYIPNLCNQYDTLEEANQAQIMLEREFDCSKLDDAECDYAPSCKKNLYVELLKCKSVFPSHIRAIFVSLPYYEIIEEVAHTTHIQCPTTNQSSTVLQGLGSV</sequence>
<name>A0A6M3KV53_9ZZZZ</name>
<accession>A0A6M3KV53</accession>